<evidence type="ECO:0000313" key="3">
    <source>
        <dbReference type="Proteomes" id="UP000198345"/>
    </source>
</evidence>
<dbReference type="AlphaFoldDB" id="A0A226HKP8"/>
<feature type="domain" description="Outer membrane protein beta-barrel" evidence="1">
    <location>
        <begin position="25"/>
        <end position="191"/>
    </location>
</feature>
<dbReference type="Pfam" id="PF13568">
    <property type="entry name" value="OMP_b-brl_2"/>
    <property type="match status" value="1"/>
</dbReference>
<keyword evidence="3" id="KW-1185">Reference proteome</keyword>
<proteinExistence type="predicted"/>
<dbReference type="OrthoDB" id="1333697at2"/>
<reference evidence="2 3" key="1">
    <citation type="submission" date="2016-11" db="EMBL/GenBank/DDBJ databases">
        <title>Whole genomes of Flavobacteriaceae.</title>
        <authorList>
            <person name="Stine C."/>
            <person name="Li C."/>
            <person name="Tadesse D."/>
        </authorList>
    </citation>
    <scope>NUCLEOTIDE SEQUENCE [LARGE SCALE GENOMIC DNA]</scope>
    <source>
        <strain evidence="2 3">DSM 18292</strain>
    </source>
</reference>
<evidence type="ECO:0000313" key="2">
    <source>
        <dbReference type="EMBL" id="OXA94833.1"/>
    </source>
</evidence>
<dbReference type="Proteomes" id="UP000198345">
    <property type="component" value="Unassembled WGS sequence"/>
</dbReference>
<gene>
    <name evidence="2" type="ORF">B0A66_03650</name>
</gene>
<accession>A0A226HKP8</accession>
<name>A0A226HKP8_9FLAO</name>
<organism evidence="2 3">
    <name type="scientific">Flavobacterium hercynium</name>
    <dbReference type="NCBI Taxonomy" id="387094"/>
    <lineage>
        <taxon>Bacteria</taxon>
        <taxon>Pseudomonadati</taxon>
        <taxon>Bacteroidota</taxon>
        <taxon>Flavobacteriia</taxon>
        <taxon>Flavobacteriales</taxon>
        <taxon>Flavobacteriaceae</taxon>
        <taxon>Flavobacterium</taxon>
    </lineage>
</organism>
<dbReference type="EMBL" id="MUGW01000008">
    <property type="protein sequence ID" value="OXA94833.1"/>
    <property type="molecule type" value="Genomic_DNA"/>
</dbReference>
<protein>
    <recommendedName>
        <fullName evidence="1">Outer membrane protein beta-barrel domain-containing protein</fullName>
    </recommendedName>
</protein>
<evidence type="ECO:0000259" key="1">
    <source>
        <dbReference type="Pfam" id="PF13568"/>
    </source>
</evidence>
<dbReference type="InterPro" id="IPR025665">
    <property type="entry name" value="Beta-barrel_OMP_2"/>
</dbReference>
<dbReference type="RefSeq" id="WP_089048494.1">
    <property type="nucleotide sequence ID" value="NZ_FXTV01000002.1"/>
</dbReference>
<comment type="caution">
    <text evidence="2">The sequence shown here is derived from an EMBL/GenBank/DDBJ whole genome shotgun (WGS) entry which is preliminary data.</text>
</comment>
<sequence>MKNQILLFISAFLFTLSIYSQAPRGLHLAAGFAQTNLKSSDLITESQPGFYAGLHGVMGYHENYNFQIEFTYKQNPLDVKYVEDTFEEAKSSKYKYSDISLGLYINYYILKPEEDKFYVGPQAGVFLSYVDALTPSKGANADYQYYLPHLLEESDLSDSTKYNYGFGAGLTGGYNNFRFDLRYSLGLANVLQDVELNSYSSTNTYTGPTLQGKTSTISFGISYNILH</sequence>